<dbReference type="InterPro" id="IPR023395">
    <property type="entry name" value="MCP_dom_sf"/>
</dbReference>
<keyword evidence="6" id="KW-0999">Mitochondrion inner membrane</keyword>
<comment type="similarity">
    <text evidence="2 11">Belongs to the mitochondrial carrier (TC 2.A.29) family.</text>
</comment>
<keyword evidence="13" id="KW-1185">Reference proteome</keyword>
<evidence type="ECO:0000256" key="8">
    <source>
        <dbReference type="ARBA" id="ARBA00023128"/>
    </source>
</evidence>
<keyword evidence="7" id="KW-1133">Transmembrane helix</keyword>
<dbReference type="GO" id="GO:0005743">
    <property type="term" value="C:mitochondrial inner membrane"/>
    <property type="evidence" value="ECO:0007669"/>
    <property type="project" value="UniProtKB-SubCell"/>
</dbReference>
<dbReference type="Proteomes" id="UP000027238">
    <property type="component" value="Unassembled WGS sequence"/>
</dbReference>
<feature type="repeat" description="Solcar" evidence="10">
    <location>
        <begin position="202"/>
        <end position="284"/>
    </location>
</feature>
<dbReference type="STRING" id="1173701.A0A066X8E5"/>
<dbReference type="SUPFAM" id="SSF103506">
    <property type="entry name" value="Mitochondrial carrier"/>
    <property type="match status" value="1"/>
</dbReference>
<evidence type="ECO:0000313" key="13">
    <source>
        <dbReference type="Proteomes" id="UP000027238"/>
    </source>
</evidence>
<dbReference type="InterPro" id="IPR018108">
    <property type="entry name" value="MCP_transmembrane"/>
</dbReference>
<evidence type="ECO:0000313" key="12">
    <source>
        <dbReference type="EMBL" id="KDN63959.1"/>
    </source>
</evidence>
<dbReference type="InterPro" id="IPR002067">
    <property type="entry name" value="MCP"/>
</dbReference>
<name>A0A066X8E5_COLSU</name>
<organism evidence="12 13">
    <name type="scientific">Colletotrichum sublineola</name>
    <name type="common">Sorghum anthracnose fungus</name>
    <dbReference type="NCBI Taxonomy" id="1173701"/>
    <lineage>
        <taxon>Eukaryota</taxon>
        <taxon>Fungi</taxon>
        <taxon>Dikarya</taxon>
        <taxon>Ascomycota</taxon>
        <taxon>Pezizomycotina</taxon>
        <taxon>Sordariomycetes</taxon>
        <taxon>Hypocreomycetidae</taxon>
        <taxon>Glomerellales</taxon>
        <taxon>Glomerellaceae</taxon>
        <taxon>Colletotrichum</taxon>
        <taxon>Colletotrichum graminicola species complex</taxon>
    </lineage>
</organism>
<dbReference type="OMA" id="VRFLFFD"/>
<evidence type="ECO:0000256" key="4">
    <source>
        <dbReference type="ARBA" id="ARBA00022692"/>
    </source>
</evidence>
<keyword evidence="5" id="KW-0677">Repeat</keyword>
<keyword evidence="4 10" id="KW-0812">Transmembrane</keyword>
<proteinExistence type="inferred from homology"/>
<evidence type="ECO:0000256" key="10">
    <source>
        <dbReference type="PROSITE-ProRule" id="PRU00282"/>
    </source>
</evidence>
<feature type="repeat" description="Solcar" evidence="10">
    <location>
        <begin position="107"/>
        <end position="193"/>
    </location>
</feature>
<keyword evidence="8" id="KW-0496">Mitochondrion</keyword>
<gene>
    <name evidence="12" type="ORF">CSUB01_04178</name>
</gene>
<evidence type="ECO:0000256" key="11">
    <source>
        <dbReference type="RuleBase" id="RU000488"/>
    </source>
</evidence>
<dbReference type="PROSITE" id="PS50920">
    <property type="entry name" value="SOLCAR"/>
    <property type="match status" value="3"/>
</dbReference>
<evidence type="ECO:0000256" key="9">
    <source>
        <dbReference type="ARBA" id="ARBA00023136"/>
    </source>
</evidence>
<evidence type="ECO:0000256" key="6">
    <source>
        <dbReference type="ARBA" id="ARBA00022792"/>
    </source>
</evidence>
<dbReference type="PANTHER" id="PTHR45788">
    <property type="entry name" value="SUCCINATE/FUMARATE MITOCHONDRIAL TRANSPORTER-RELATED"/>
    <property type="match status" value="1"/>
</dbReference>
<evidence type="ECO:0000256" key="2">
    <source>
        <dbReference type="ARBA" id="ARBA00006375"/>
    </source>
</evidence>
<dbReference type="PANTHER" id="PTHR45788:SF3">
    <property type="entry name" value="TRICARBOXYLATE TRANSPORT PROTEIN"/>
    <property type="match status" value="1"/>
</dbReference>
<comment type="caution">
    <text evidence="12">The sequence shown here is derived from an EMBL/GenBank/DDBJ whole genome shotgun (WGS) entry which is preliminary data.</text>
</comment>
<sequence>MVAQSDGKTSPWLSLSAGGIAGGVEMACTYPFEFAKTRVQLYGHQKGSRNPFAIVLRVARDEGLPALYKGCSTMIVGSIGKDAVRFVVFDSIRSVFEDKKTHTMTPMQSIASGMVAGIAGSTVIVTPSERIKTALIDDAKTTKRFKGAIDCITTLTREQGVLKALWRGYITTTLKQIGTTGFRLGSYSIMKDFERSRGISPDGPVMSFANGALAGTVTTIMTQPFDTIKTKAQQAKAVGTMESFRAIMAEDGVKGLWRGTVMRLGRTVLSGGILFTANEEVLKLLKVLTGK</sequence>
<dbReference type="eggNOG" id="KOG0756">
    <property type="taxonomic scope" value="Eukaryota"/>
</dbReference>
<dbReference type="EMBL" id="JMSE01001170">
    <property type="protein sequence ID" value="KDN63959.1"/>
    <property type="molecule type" value="Genomic_DNA"/>
</dbReference>
<evidence type="ECO:0008006" key="14">
    <source>
        <dbReference type="Google" id="ProtNLM"/>
    </source>
</evidence>
<dbReference type="Pfam" id="PF00153">
    <property type="entry name" value="Mito_carr"/>
    <property type="match status" value="3"/>
</dbReference>
<evidence type="ECO:0000256" key="7">
    <source>
        <dbReference type="ARBA" id="ARBA00022989"/>
    </source>
</evidence>
<dbReference type="AlphaFoldDB" id="A0A066X8E5"/>
<dbReference type="GO" id="GO:0006843">
    <property type="term" value="P:mitochondrial citrate transmembrane transport"/>
    <property type="evidence" value="ECO:0007669"/>
    <property type="project" value="TreeGrafter"/>
</dbReference>
<reference evidence="13" key="1">
    <citation type="journal article" date="2014" name="Genome Announc.">
        <title>Draft genome sequence of Colletotrichum sublineola, a destructive pathogen of cultivated sorghum.</title>
        <authorList>
            <person name="Baroncelli R."/>
            <person name="Sanz-Martin J.M."/>
            <person name="Rech G.E."/>
            <person name="Sukno S.A."/>
            <person name="Thon M.R."/>
        </authorList>
    </citation>
    <scope>NUCLEOTIDE SEQUENCE [LARGE SCALE GENOMIC DNA]</scope>
    <source>
        <strain evidence="13">TX430BB</strain>
    </source>
</reference>
<dbReference type="InterPro" id="IPR049563">
    <property type="entry name" value="TXTP-like"/>
</dbReference>
<comment type="subcellular location">
    <subcellularLocation>
        <location evidence="1">Mitochondrion inner membrane</location>
        <topology evidence="1">Multi-pass membrane protein</topology>
    </subcellularLocation>
</comment>
<dbReference type="GO" id="GO:0071913">
    <property type="term" value="F:citrate secondary active transmembrane transporter activity"/>
    <property type="evidence" value="ECO:0007669"/>
    <property type="project" value="TreeGrafter"/>
</dbReference>
<evidence type="ECO:0000256" key="5">
    <source>
        <dbReference type="ARBA" id="ARBA00022737"/>
    </source>
</evidence>
<dbReference type="HOGENOM" id="CLU_015166_5_1_1"/>
<dbReference type="PRINTS" id="PR00926">
    <property type="entry name" value="MITOCARRIER"/>
</dbReference>
<keyword evidence="3 11" id="KW-0813">Transport</keyword>
<protein>
    <recommendedName>
        <fullName evidence="14">Tricarboxylate transport protein</fullName>
    </recommendedName>
</protein>
<dbReference type="Gene3D" id="1.50.40.10">
    <property type="entry name" value="Mitochondrial carrier domain"/>
    <property type="match status" value="1"/>
</dbReference>
<evidence type="ECO:0000256" key="3">
    <source>
        <dbReference type="ARBA" id="ARBA00022448"/>
    </source>
</evidence>
<feature type="repeat" description="Solcar" evidence="10">
    <location>
        <begin position="9"/>
        <end position="95"/>
    </location>
</feature>
<keyword evidence="9 10" id="KW-0472">Membrane</keyword>
<accession>A0A066X8E5</accession>
<dbReference type="OrthoDB" id="44467at2759"/>
<evidence type="ECO:0000256" key="1">
    <source>
        <dbReference type="ARBA" id="ARBA00004448"/>
    </source>
</evidence>